<accession>A0A8S5RJ32</accession>
<organism evidence="1">
    <name type="scientific">virus sp. ctML55</name>
    <dbReference type="NCBI Taxonomy" id="2827627"/>
    <lineage>
        <taxon>Viruses</taxon>
    </lineage>
</organism>
<protein>
    <submittedName>
        <fullName evidence="1">Uncharacterized protein</fullName>
    </submittedName>
</protein>
<name>A0A8S5RJ32_9VIRU</name>
<proteinExistence type="predicted"/>
<reference evidence="1" key="1">
    <citation type="journal article" date="2021" name="Proc. Natl. Acad. Sci. U.S.A.">
        <title>A Catalog of Tens of Thousands of Viruses from Human Metagenomes Reveals Hidden Associations with Chronic Diseases.</title>
        <authorList>
            <person name="Tisza M.J."/>
            <person name="Buck C.B."/>
        </authorList>
    </citation>
    <scope>NUCLEOTIDE SEQUENCE</scope>
    <source>
        <strain evidence="1">CtML55</strain>
    </source>
</reference>
<dbReference type="EMBL" id="BK059105">
    <property type="protein sequence ID" value="DAE31053.1"/>
    <property type="molecule type" value="Genomic_DNA"/>
</dbReference>
<sequence length="76" mass="8804">MTLEELKKKVVTITVHKNIVLGEDLHEDDLLEFLELQEEEACSDERLLQAIKNAYYGTLSDIEDIIYDNLNVTIHD</sequence>
<evidence type="ECO:0000313" key="1">
    <source>
        <dbReference type="EMBL" id="DAE31053.1"/>
    </source>
</evidence>